<keyword evidence="3" id="KW-1185">Reference proteome</keyword>
<organism evidence="2 3">
    <name type="scientific">Sphingobium nicotianae</name>
    <dbReference type="NCBI Taxonomy" id="2782607"/>
    <lineage>
        <taxon>Bacteria</taxon>
        <taxon>Pseudomonadati</taxon>
        <taxon>Pseudomonadota</taxon>
        <taxon>Alphaproteobacteria</taxon>
        <taxon>Sphingomonadales</taxon>
        <taxon>Sphingomonadaceae</taxon>
        <taxon>Sphingobium</taxon>
    </lineage>
</organism>
<dbReference type="InterPro" id="IPR004045">
    <property type="entry name" value="Glutathione_S-Trfase_N"/>
</dbReference>
<sequence>MADFTPTLYLKDKCPFCFKVRIALVEAGLFDKVNVREFVPGDDEEAAIRETLAPHFEKVTFPAAEVAPGKFVADSDGITAQLLATVGKKPEDMTALGAYLRGPFASIMTLYKENSELKKQLA</sequence>
<dbReference type="Gene3D" id="3.40.30.10">
    <property type="entry name" value="Glutaredoxin"/>
    <property type="match status" value="1"/>
</dbReference>
<name>A0A9X1AIR1_9SPHN</name>
<dbReference type="InterPro" id="IPR036249">
    <property type="entry name" value="Thioredoxin-like_sf"/>
</dbReference>
<evidence type="ECO:0000259" key="1">
    <source>
        <dbReference type="Pfam" id="PF13417"/>
    </source>
</evidence>
<dbReference type="EMBL" id="JAHGAW010000001">
    <property type="protein sequence ID" value="MBT2185470.1"/>
    <property type="molecule type" value="Genomic_DNA"/>
</dbReference>
<evidence type="ECO:0000313" key="2">
    <source>
        <dbReference type="EMBL" id="MBT2185470.1"/>
    </source>
</evidence>
<dbReference type="Proteomes" id="UP001138757">
    <property type="component" value="Unassembled WGS sequence"/>
</dbReference>
<dbReference type="SUPFAM" id="SSF52833">
    <property type="entry name" value="Thioredoxin-like"/>
    <property type="match status" value="1"/>
</dbReference>
<dbReference type="CDD" id="cd00570">
    <property type="entry name" value="GST_N_family"/>
    <property type="match status" value="1"/>
</dbReference>
<comment type="caution">
    <text evidence="2">The sequence shown here is derived from an EMBL/GenBank/DDBJ whole genome shotgun (WGS) entry which is preliminary data.</text>
</comment>
<gene>
    <name evidence="2" type="ORF">KK488_00735</name>
</gene>
<dbReference type="AlphaFoldDB" id="A0A9X1AIR1"/>
<dbReference type="PROSITE" id="PS00195">
    <property type="entry name" value="GLUTAREDOXIN_1"/>
    <property type="match status" value="1"/>
</dbReference>
<dbReference type="InterPro" id="IPR011767">
    <property type="entry name" value="GLR_AS"/>
</dbReference>
<accession>A0A9X1AIR1</accession>
<proteinExistence type="predicted"/>
<reference evidence="2" key="1">
    <citation type="submission" date="2021-05" db="EMBL/GenBank/DDBJ databases">
        <title>Genome of Sphingobium sp. strain.</title>
        <authorList>
            <person name="Fan R."/>
        </authorList>
    </citation>
    <scope>NUCLEOTIDE SEQUENCE</scope>
    <source>
        <strain evidence="2">H33</strain>
    </source>
</reference>
<dbReference type="PROSITE" id="PS51354">
    <property type="entry name" value="GLUTAREDOXIN_2"/>
    <property type="match status" value="1"/>
</dbReference>
<dbReference type="Pfam" id="PF13417">
    <property type="entry name" value="GST_N_3"/>
    <property type="match status" value="1"/>
</dbReference>
<protein>
    <submittedName>
        <fullName evidence="2">Glutathione S-transferase N-terminal domain-containing protein</fullName>
    </submittedName>
</protein>
<evidence type="ECO:0000313" key="3">
    <source>
        <dbReference type="Proteomes" id="UP001138757"/>
    </source>
</evidence>
<feature type="domain" description="GST N-terminal" evidence="1">
    <location>
        <begin position="8"/>
        <end position="87"/>
    </location>
</feature>